<keyword evidence="6" id="KW-0460">Magnesium</keyword>
<sequence>MFYTVIGTQWGDEGKGKIVDWLSSKADTVVRFQGGNNAGHTLQIDDKTYKLNLLPSGIIRGKKCIIGNGVVLDPWALDEEIQKLSDQGIKINSNNLMIAENICLILPLHKIIDELDEKNRGTEFIGTTKKGIGPAYEDKIGRRSI</sequence>
<dbReference type="PANTHER" id="PTHR11846:SF0">
    <property type="entry name" value="ADENYLOSUCCINATE SYNTHETASE"/>
    <property type="match status" value="1"/>
</dbReference>
<dbReference type="InterPro" id="IPR027417">
    <property type="entry name" value="P-loop_NTPase"/>
</dbReference>
<dbReference type="Gene3D" id="3.40.440.10">
    <property type="entry name" value="Adenylosuccinate Synthetase, subunit A, domain 1"/>
    <property type="match status" value="1"/>
</dbReference>
<dbReference type="GO" id="GO:0004019">
    <property type="term" value="F:adenylosuccinate synthase activity"/>
    <property type="evidence" value="ECO:0007669"/>
    <property type="project" value="InterPro"/>
</dbReference>
<keyword evidence="7" id="KW-0342">GTP-binding</keyword>
<evidence type="ECO:0000256" key="1">
    <source>
        <dbReference type="ARBA" id="ARBA00011738"/>
    </source>
</evidence>
<proteinExistence type="inferred from homology"/>
<dbReference type="HAMAP" id="MF_00011">
    <property type="entry name" value="Adenylosucc_synth"/>
    <property type="match status" value="1"/>
</dbReference>
<keyword evidence="2" id="KW-0436">Ligase</keyword>
<evidence type="ECO:0000313" key="8">
    <source>
        <dbReference type="EMBL" id="SVB30888.1"/>
    </source>
</evidence>
<dbReference type="GO" id="GO:0046040">
    <property type="term" value="P:IMP metabolic process"/>
    <property type="evidence" value="ECO:0007669"/>
    <property type="project" value="TreeGrafter"/>
</dbReference>
<comment type="subunit">
    <text evidence="1">Homodimer.</text>
</comment>
<evidence type="ECO:0000256" key="5">
    <source>
        <dbReference type="ARBA" id="ARBA00022755"/>
    </source>
</evidence>
<dbReference type="InterPro" id="IPR001114">
    <property type="entry name" value="Adenylosuccinate_synthetase"/>
</dbReference>
<dbReference type="Pfam" id="PF00709">
    <property type="entry name" value="Adenylsucc_synt"/>
    <property type="match status" value="1"/>
</dbReference>
<evidence type="ECO:0000256" key="2">
    <source>
        <dbReference type="ARBA" id="ARBA00022598"/>
    </source>
</evidence>
<dbReference type="InterPro" id="IPR042109">
    <property type="entry name" value="Adenylosuccinate_synth_dom1"/>
</dbReference>
<dbReference type="PANTHER" id="PTHR11846">
    <property type="entry name" value="ADENYLOSUCCINATE SYNTHETASE"/>
    <property type="match status" value="1"/>
</dbReference>
<dbReference type="PROSITE" id="PS00513">
    <property type="entry name" value="ADENYLOSUCCIN_SYN_2"/>
    <property type="match status" value="1"/>
</dbReference>
<name>A0A382CXL0_9ZZZZ</name>
<evidence type="ECO:0000256" key="6">
    <source>
        <dbReference type="ARBA" id="ARBA00022842"/>
    </source>
</evidence>
<dbReference type="SMART" id="SM00788">
    <property type="entry name" value="Adenylsucc_synt"/>
    <property type="match status" value="1"/>
</dbReference>
<evidence type="ECO:0000256" key="3">
    <source>
        <dbReference type="ARBA" id="ARBA00022723"/>
    </source>
</evidence>
<dbReference type="GO" id="GO:0044208">
    <property type="term" value="P:'de novo' AMP biosynthetic process"/>
    <property type="evidence" value="ECO:0007669"/>
    <property type="project" value="TreeGrafter"/>
</dbReference>
<evidence type="ECO:0000256" key="7">
    <source>
        <dbReference type="ARBA" id="ARBA00023134"/>
    </source>
</evidence>
<protein>
    <recommendedName>
        <fullName evidence="9">Adenylosuccinate synthetase</fullName>
    </recommendedName>
</protein>
<dbReference type="PROSITE" id="PS01266">
    <property type="entry name" value="ADENYLOSUCCIN_SYN_1"/>
    <property type="match status" value="1"/>
</dbReference>
<gene>
    <name evidence="8" type="ORF">METZ01_LOCUS183742</name>
</gene>
<dbReference type="InterPro" id="IPR033128">
    <property type="entry name" value="Adenylosuccin_syn_Lys_AS"/>
</dbReference>
<keyword evidence="3" id="KW-0479">Metal-binding</keyword>
<dbReference type="GO" id="GO:0046872">
    <property type="term" value="F:metal ion binding"/>
    <property type="evidence" value="ECO:0007669"/>
    <property type="project" value="UniProtKB-KW"/>
</dbReference>
<dbReference type="SUPFAM" id="SSF52540">
    <property type="entry name" value="P-loop containing nucleoside triphosphate hydrolases"/>
    <property type="match status" value="1"/>
</dbReference>
<dbReference type="InterPro" id="IPR018220">
    <property type="entry name" value="Adenylosuccin_syn_GTP-bd"/>
</dbReference>
<evidence type="ECO:0000256" key="4">
    <source>
        <dbReference type="ARBA" id="ARBA00022741"/>
    </source>
</evidence>
<dbReference type="GO" id="GO:0005737">
    <property type="term" value="C:cytoplasm"/>
    <property type="evidence" value="ECO:0007669"/>
    <property type="project" value="TreeGrafter"/>
</dbReference>
<feature type="non-terminal residue" evidence="8">
    <location>
        <position position="145"/>
    </location>
</feature>
<keyword evidence="4" id="KW-0547">Nucleotide-binding</keyword>
<dbReference type="AlphaFoldDB" id="A0A382CXL0"/>
<evidence type="ECO:0008006" key="9">
    <source>
        <dbReference type="Google" id="ProtNLM"/>
    </source>
</evidence>
<accession>A0A382CXL0</accession>
<organism evidence="8">
    <name type="scientific">marine metagenome</name>
    <dbReference type="NCBI Taxonomy" id="408172"/>
    <lineage>
        <taxon>unclassified sequences</taxon>
        <taxon>metagenomes</taxon>
        <taxon>ecological metagenomes</taxon>
    </lineage>
</organism>
<keyword evidence="5" id="KW-0658">Purine biosynthesis</keyword>
<dbReference type="GO" id="GO:0005525">
    <property type="term" value="F:GTP binding"/>
    <property type="evidence" value="ECO:0007669"/>
    <property type="project" value="UniProtKB-KW"/>
</dbReference>
<reference evidence="8" key="1">
    <citation type="submission" date="2018-05" db="EMBL/GenBank/DDBJ databases">
        <authorList>
            <person name="Lanie J.A."/>
            <person name="Ng W.-L."/>
            <person name="Kazmierczak K.M."/>
            <person name="Andrzejewski T.M."/>
            <person name="Davidsen T.M."/>
            <person name="Wayne K.J."/>
            <person name="Tettelin H."/>
            <person name="Glass J.I."/>
            <person name="Rusch D."/>
            <person name="Podicherti R."/>
            <person name="Tsui H.-C.T."/>
            <person name="Winkler M.E."/>
        </authorList>
    </citation>
    <scope>NUCLEOTIDE SEQUENCE</scope>
</reference>
<dbReference type="EMBL" id="UINC01036626">
    <property type="protein sequence ID" value="SVB30888.1"/>
    <property type="molecule type" value="Genomic_DNA"/>
</dbReference>